<reference evidence="1 2" key="1">
    <citation type="journal article" date="2019" name="Sci. Rep.">
        <title>Orb-weaving spider Araneus ventricosus genome elucidates the spidroin gene catalogue.</title>
        <authorList>
            <person name="Kono N."/>
            <person name="Nakamura H."/>
            <person name="Ohtoshi R."/>
            <person name="Moran D.A.P."/>
            <person name="Shinohara A."/>
            <person name="Yoshida Y."/>
            <person name="Fujiwara M."/>
            <person name="Mori M."/>
            <person name="Tomita M."/>
            <person name="Arakawa K."/>
        </authorList>
    </citation>
    <scope>NUCLEOTIDE SEQUENCE [LARGE SCALE GENOMIC DNA]</scope>
</reference>
<evidence type="ECO:0000313" key="1">
    <source>
        <dbReference type="EMBL" id="GBO32508.1"/>
    </source>
</evidence>
<proteinExistence type="predicted"/>
<dbReference type="Proteomes" id="UP000499080">
    <property type="component" value="Unassembled WGS sequence"/>
</dbReference>
<keyword evidence="2" id="KW-1185">Reference proteome</keyword>
<gene>
    <name evidence="1" type="ORF">AVEN_130438_1</name>
</gene>
<sequence length="125" mass="14432">MTGMKLGDYVKSIINKILKNKILLLSFAYDIQILKTSRPAHLKIAKLFHNKGASSAEKEIVLYIIGYHGMVYIDLRKQPELHAFVGSQCSNVCSYTYSLDTHYRVNKRHFLKPRSSFVRFTPRPI</sequence>
<comment type="caution">
    <text evidence="1">The sequence shown here is derived from an EMBL/GenBank/DDBJ whole genome shotgun (WGS) entry which is preliminary data.</text>
</comment>
<dbReference type="EMBL" id="BGPR01055975">
    <property type="protein sequence ID" value="GBO32508.1"/>
    <property type="molecule type" value="Genomic_DNA"/>
</dbReference>
<accession>A0A4Y2W7L1</accession>
<dbReference type="AlphaFoldDB" id="A0A4Y2W7L1"/>
<organism evidence="1 2">
    <name type="scientific">Araneus ventricosus</name>
    <name type="common">Orbweaver spider</name>
    <name type="synonym">Epeira ventricosa</name>
    <dbReference type="NCBI Taxonomy" id="182803"/>
    <lineage>
        <taxon>Eukaryota</taxon>
        <taxon>Metazoa</taxon>
        <taxon>Ecdysozoa</taxon>
        <taxon>Arthropoda</taxon>
        <taxon>Chelicerata</taxon>
        <taxon>Arachnida</taxon>
        <taxon>Araneae</taxon>
        <taxon>Araneomorphae</taxon>
        <taxon>Entelegynae</taxon>
        <taxon>Araneoidea</taxon>
        <taxon>Araneidae</taxon>
        <taxon>Araneus</taxon>
    </lineage>
</organism>
<protein>
    <submittedName>
        <fullName evidence="1">Uncharacterized protein</fullName>
    </submittedName>
</protein>
<name>A0A4Y2W7L1_ARAVE</name>
<evidence type="ECO:0000313" key="2">
    <source>
        <dbReference type="Proteomes" id="UP000499080"/>
    </source>
</evidence>